<reference evidence="4" key="2">
    <citation type="submission" date="2025-05" db="UniProtKB">
        <authorList>
            <consortium name="Ensembl"/>
        </authorList>
    </citation>
    <scope>IDENTIFICATION</scope>
</reference>
<organism evidence="4 5">
    <name type="scientific">Cynoglossus semilaevis</name>
    <name type="common">Tongue sole</name>
    <dbReference type="NCBI Taxonomy" id="244447"/>
    <lineage>
        <taxon>Eukaryota</taxon>
        <taxon>Metazoa</taxon>
        <taxon>Chordata</taxon>
        <taxon>Craniata</taxon>
        <taxon>Vertebrata</taxon>
        <taxon>Euteleostomi</taxon>
        <taxon>Actinopterygii</taxon>
        <taxon>Neopterygii</taxon>
        <taxon>Teleostei</taxon>
        <taxon>Neoteleostei</taxon>
        <taxon>Acanthomorphata</taxon>
        <taxon>Carangaria</taxon>
        <taxon>Pleuronectiformes</taxon>
        <taxon>Pleuronectoidei</taxon>
        <taxon>Cynoglossidae</taxon>
        <taxon>Cynoglossinae</taxon>
        <taxon>Cynoglossus</taxon>
    </lineage>
</organism>
<dbReference type="STRING" id="244447.ENSCSEP00000029054"/>
<evidence type="ECO:0000256" key="2">
    <source>
        <dbReference type="SAM" id="Phobius"/>
    </source>
</evidence>
<evidence type="ECO:0000256" key="1">
    <source>
        <dbReference type="SAM" id="MobiDB-lite"/>
    </source>
</evidence>
<feature type="region of interest" description="Disordered" evidence="1">
    <location>
        <begin position="206"/>
        <end position="266"/>
    </location>
</feature>
<evidence type="ECO:0000313" key="5">
    <source>
        <dbReference type="Proteomes" id="UP000265120"/>
    </source>
</evidence>
<dbReference type="Ensembl" id="ENSCSET00000029451.1">
    <property type="protein sequence ID" value="ENSCSEP00000029054.1"/>
    <property type="gene ID" value="ENSCSEG00000018613.1"/>
</dbReference>
<feature type="transmembrane region" description="Helical" evidence="2">
    <location>
        <begin position="338"/>
        <end position="358"/>
    </location>
</feature>
<feature type="transmembrane region" description="Helical" evidence="2">
    <location>
        <begin position="275"/>
        <end position="298"/>
    </location>
</feature>
<dbReference type="GeneTree" id="ENSGT00940000156134"/>
<dbReference type="PANTHER" id="PTHR21377:SF0">
    <property type="entry name" value="PROTEIN FAM210B, MITOCHONDRIAL"/>
    <property type="match status" value="1"/>
</dbReference>
<proteinExistence type="predicted"/>
<dbReference type="Pfam" id="PF06916">
    <property type="entry name" value="FAM210A-B_dom"/>
    <property type="match status" value="1"/>
</dbReference>
<dbReference type="KEGG" id="csem:103386680"/>
<evidence type="ECO:0000313" key="4">
    <source>
        <dbReference type="Ensembl" id="ENSCSEP00000029059.1"/>
    </source>
</evidence>
<feature type="compositionally biased region" description="Basic and acidic residues" evidence="1">
    <location>
        <begin position="247"/>
        <end position="261"/>
    </location>
</feature>
<keyword evidence="5" id="KW-1185">Reference proteome</keyword>
<evidence type="ECO:0000259" key="3">
    <source>
        <dbReference type="Pfam" id="PF06916"/>
    </source>
</evidence>
<dbReference type="InterPro" id="IPR045866">
    <property type="entry name" value="FAM210A/B-like"/>
</dbReference>
<feature type="domain" description="DUF1279" evidence="3">
    <location>
        <begin position="266"/>
        <end position="353"/>
    </location>
</feature>
<dbReference type="PANTHER" id="PTHR21377">
    <property type="entry name" value="PROTEIN FAM210B, MITOCHONDRIAL"/>
    <property type="match status" value="1"/>
</dbReference>
<protein>
    <recommendedName>
        <fullName evidence="3">DUF1279 domain-containing protein</fullName>
    </recommendedName>
</protein>
<keyword evidence="2" id="KW-0812">Transmembrane</keyword>
<dbReference type="AlphaFoldDB" id="A0A3P8WQM6"/>
<accession>A0A3P8WQM6</accession>
<keyword evidence="2" id="KW-1133">Transmembrane helix</keyword>
<sequence length="371" mass="40778">MRGHFKSSRPPLKPPRYTGADWLLLIGHHQEQEEGEEDTAQHVYSSLHVVNHPPVLFKFIGLTEVGWRRWRTMLRCVAGRLCAPALEQTLGLHKANRARCVTLTLHKGHTFECSSRSLCGVSVGSTPAHLRKRLPQTDSCGAAGFVPADWRRLERVLDSEGGHLDLIWPWSLGWRRRHSPLSSRAEPLGHVTFTGNGGVSISRTMHVRASSTAAAPRRSDDREEVSTTGTNLTEERNLKGSSTSSPSREKAPESSEPEGGKPSKTQQLKKVFKEYGAVGVSFHIGISLMSLGMFYLLISSGLDMAALLCKLGFSEAVVQSKMAAGTSTFVLAYAVHKLFAPVRISITLVSVPLIVRYFRKTGLFKPPPPSP</sequence>
<reference evidence="4 5" key="1">
    <citation type="journal article" date="2014" name="Nat. Genet.">
        <title>Whole-genome sequence of a flatfish provides insights into ZW sex chromosome evolution and adaptation to a benthic lifestyle.</title>
        <authorList>
            <person name="Chen S."/>
            <person name="Zhang G."/>
            <person name="Shao C."/>
            <person name="Huang Q."/>
            <person name="Liu G."/>
            <person name="Zhang P."/>
            <person name="Song W."/>
            <person name="An N."/>
            <person name="Chalopin D."/>
            <person name="Volff J.N."/>
            <person name="Hong Y."/>
            <person name="Li Q."/>
            <person name="Sha Z."/>
            <person name="Zhou H."/>
            <person name="Xie M."/>
            <person name="Yu Q."/>
            <person name="Liu Y."/>
            <person name="Xiang H."/>
            <person name="Wang N."/>
            <person name="Wu K."/>
            <person name="Yang C."/>
            <person name="Zhou Q."/>
            <person name="Liao X."/>
            <person name="Yang L."/>
            <person name="Hu Q."/>
            <person name="Zhang J."/>
            <person name="Meng L."/>
            <person name="Jin L."/>
            <person name="Tian Y."/>
            <person name="Lian J."/>
            <person name="Yang J."/>
            <person name="Miao G."/>
            <person name="Liu S."/>
            <person name="Liang Z."/>
            <person name="Yan F."/>
            <person name="Li Y."/>
            <person name="Sun B."/>
            <person name="Zhang H."/>
            <person name="Zhang J."/>
            <person name="Zhu Y."/>
            <person name="Du M."/>
            <person name="Zhao Y."/>
            <person name="Schartl M."/>
            <person name="Tang Q."/>
            <person name="Wang J."/>
        </authorList>
    </citation>
    <scope>NUCLEOTIDE SEQUENCE</scope>
</reference>
<dbReference type="Proteomes" id="UP000265120">
    <property type="component" value="Chromosome 11"/>
</dbReference>
<dbReference type="InterPro" id="IPR009688">
    <property type="entry name" value="FAM210A/B-like_dom"/>
</dbReference>
<dbReference type="Ensembl" id="ENSCSET00000029456.1">
    <property type="protein sequence ID" value="ENSCSEP00000029059.1"/>
    <property type="gene ID" value="ENSCSEG00000018613.1"/>
</dbReference>
<keyword evidence="2" id="KW-0472">Membrane</keyword>
<name>A0A3P8WQM6_CYNSE</name>
<dbReference type="GO" id="GO:0005739">
    <property type="term" value="C:mitochondrion"/>
    <property type="evidence" value="ECO:0007669"/>
    <property type="project" value="TreeGrafter"/>
</dbReference>